<evidence type="ECO:0000313" key="3">
    <source>
        <dbReference type="Proteomes" id="UP000325081"/>
    </source>
</evidence>
<evidence type="ECO:0000256" key="1">
    <source>
        <dbReference type="SAM" id="MobiDB-lite"/>
    </source>
</evidence>
<feature type="region of interest" description="Disordered" evidence="1">
    <location>
        <begin position="274"/>
        <end position="315"/>
    </location>
</feature>
<gene>
    <name evidence="2" type="ORF">STAS_18919</name>
</gene>
<proteinExistence type="predicted"/>
<comment type="caution">
    <text evidence="2">The sequence shown here is derived from an EMBL/GenBank/DDBJ whole genome shotgun (WGS) entry which is preliminary data.</text>
</comment>
<accession>A0A5A7QA51</accession>
<name>A0A5A7QA51_STRAF</name>
<keyword evidence="3" id="KW-1185">Reference proteome</keyword>
<dbReference type="AlphaFoldDB" id="A0A5A7QA51"/>
<sequence length="315" mass="36792">MPGLLPDSPHEFRFYPLVRISRDCRFQKLQKKATRDATFFRRQKPHHSLQNRTEFREIVLQNHILARARKLPVRVCFQGFPNHLTRHKPFVFYIHDYPFVQIDLELTQILGPPIERHGPNHLQPVCTILLGHFFTIVIDFRDFGRRLAGNGIYTVADDFELFGKWDEGFCRLEYDYRVLPTPKDARAQKDVDFVNEVTFIDCFVHFEVFSRASSRDHIVGIESDCHAVAEFGARLEGCGPTRDVVEGNFVFGRWGDELLQEGTFREEWKLQRKEEKEEKGICGSKTLSNKSTSAGRNEIKQNSKFSMSYNRQGKY</sequence>
<evidence type="ECO:0000313" key="2">
    <source>
        <dbReference type="EMBL" id="GER42145.1"/>
    </source>
</evidence>
<feature type="compositionally biased region" description="Polar residues" evidence="1">
    <location>
        <begin position="285"/>
        <end position="315"/>
    </location>
</feature>
<organism evidence="2 3">
    <name type="scientific">Striga asiatica</name>
    <name type="common">Asiatic witchweed</name>
    <name type="synonym">Buchnera asiatica</name>
    <dbReference type="NCBI Taxonomy" id="4170"/>
    <lineage>
        <taxon>Eukaryota</taxon>
        <taxon>Viridiplantae</taxon>
        <taxon>Streptophyta</taxon>
        <taxon>Embryophyta</taxon>
        <taxon>Tracheophyta</taxon>
        <taxon>Spermatophyta</taxon>
        <taxon>Magnoliopsida</taxon>
        <taxon>eudicotyledons</taxon>
        <taxon>Gunneridae</taxon>
        <taxon>Pentapetalae</taxon>
        <taxon>asterids</taxon>
        <taxon>lamiids</taxon>
        <taxon>Lamiales</taxon>
        <taxon>Orobanchaceae</taxon>
        <taxon>Buchnereae</taxon>
        <taxon>Striga</taxon>
    </lineage>
</organism>
<reference evidence="3" key="1">
    <citation type="journal article" date="2019" name="Curr. Biol.">
        <title>Genome Sequence of Striga asiatica Provides Insight into the Evolution of Plant Parasitism.</title>
        <authorList>
            <person name="Yoshida S."/>
            <person name="Kim S."/>
            <person name="Wafula E.K."/>
            <person name="Tanskanen J."/>
            <person name="Kim Y.M."/>
            <person name="Honaas L."/>
            <person name="Yang Z."/>
            <person name="Spallek T."/>
            <person name="Conn C.E."/>
            <person name="Ichihashi Y."/>
            <person name="Cheong K."/>
            <person name="Cui S."/>
            <person name="Der J.P."/>
            <person name="Gundlach H."/>
            <person name="Jiao Y."/>
            <person name="Hori C."/>
            <person name="Ishida J.K."/>
            <person name="Kasahara H."/>
            <person name="Kiba T."/>
            <person name="Kim M.S."/>
            <person name="Koo N."/>
            <person name="Laohavisit A."/>
            <person name="Lee Y.H."/>
            <person name="Lumba S."/>
            <person name="McCourt P."/>
            <person name="Mortimer J.C."/>
            <person name="Mutuku J.M."/>
            <person name="Nomura T."/>
            <person name="Sasaki-Sekimoto Y."/>
            <person name="Seto Y."/>
            <person name="Wang Y."/>
            <person name="Wakatake T."/>
            <person name="Sakakibara H."/>
            <person name="Demura T."/>
            <person name="Yamaguchi S."/>
            <person name="Yoneyama K."/>
            <person name="Manabe R.I."/>
            <person name="Nelson D.C."/>
            <person name="Schulman A.H."/>
            <person name="Timko M.P."/>
            <person name="dePamphilis C.W."/>
            <person name="Choi D."/>
            <person name="Shirasu K."/>
        </authorList>
    </citation>
    <scope>NUCLEOTIDE SEQUENCE [LARGE SCALE GENOMIC DNA]</scope>
    <source>
        <strain evidence="3">cv. UVA1</strain>
    </source>
</reference>
<dbReference type="Proteomes" id="UP000325081">
    <property type="component" value="Unassembled WGS sequence"/>
</dbReference>
<protein>
    <submittedName>
        <fullName evidence="2">SIN3-like 5</fullName>
    </submittedName>
</protein>
<dbReference type="EMBL" id="BKCP01006294">
    <property type="protein sequence ID" value="GER42145.1"/>
    <property type="molecule type" value="Genomic_DNA"/>
</dbReference>